<dbReference type="PANTHER" id="PTHR47763">
    <property type="entry name" value="ALPHA-PROTEIN KINASE VWKA"/>
    <property type="match status" value="1"/>
</dbReference>
<dbReference type="Proteomes" id="UP000692954">
    <property type="component" value="Unassembled WGS sequence"/>
</dbReference>
<feature type="compositionally biased region" description="Basic and acidic residues" evidence="4">
    <location>
        <begin position="108"/>
        <end position="131"/>
    </location>
</feature>
<feature type="region of interest" description="Disordered" evidence="4">
    <location>
        <begin position="153"/>
        <end position="183"/>
    </location>
</feature>
<keyword evidence="3" id="KW-0732">Signal</keyword>
<keyword evidence="7" id="KW-1185">Reference proteome</keyword>
<reference evidence="6" key="1">
    <citation type="submission" date="2021-01" db="EMBL/GenBank/DDBJ databases">
        <authorList>
            <consortium name="Genoscope - CEA"/>
            <person name="William W."/>
        </authorList>
    </citation>
    <scope>NUCLEOTIDE SEQUENCE</scope>
</reference>
<evidence type="ECO:0000259" key="5">
    <source>
        <dbReference type="PROSITE" id="PS50234"/>
    </source>
</evidence>
<dbReference type="InterPro" id="IPR056861">
    <property type="entry name" value="HMCN1-like_VWA"/>
</dbReference>
<dbReference type="GO" id="GO:0004674">
    <property type="term" value="F:protein serine/threonine kinase activity"/>
    <property type="evidence" value="ECO:0007669"/>
    <property type="project" value="TreeGrafter"/>
</dbReference>
<proteinExistence type="predicted"/>
<evidence type="ECO:0000313" key="6">
    <source>
        <dbReference type="EMBL" id="CAD8065050.1"/>
    </source>
</evidence>
<dbReference type="CDD" id="cd00198">
    <property type="entry name" value="vWFA"/>
    <property type="match status" value="1"/>
</dbReference>
<dbReference type="PANTHER" id="PTHR47763:SF1">
    <property type="entry name" value="DUF659 DOMAIN-CONTAINING PROTEIN"/>
    <property type="match status" value="1"/>
</dbReference>
<accession>A0A8S1LAF0</accession>
<feature type="region of interest" description="Disordered" evidence="4">
    <location>
        <begin position="1"/>
        <end position="131"/>
    </location>
</feature>
<dbReference type="EMBL" id="CAJJDN010000020">
    <property type="protein sequence ID" value="CAD8065050.1"/>
    <property type="molecule type" value="Genomic_DNA"/>
</dbReference>
<comment type="caution">
    <text evidence="6">The sequence shown here is derived from an EMBL/GenBank/DDBJ whole genome shotgun (WGS) entry which is preliminary data.</text>
</comment>
<feature type="compositionally biased region" description="Low complexity" evidence="4">
    <location>
        <begin position="31"/>
        <end position="48"/>
    </location>
</feature>
<organism evidence="6 7">
    <name type="scientific">Paramecium sonneborni</name>
    <dbReference type="NCBI Taxonomy" id="65129"/>
    <lineage>
        <taxon>Eukaryota</taxon>
        <taxon>Sar</taxon>
        <taxon>Alveolata</taxon>
        <taxon>Ciliophora</taxon>
        <taxon>Intramacronucleata</taxon>
        <taxon>Oligohymenophorea</taxon>
        <taxon>Peniculida</taxon>
        <taxon>Parameciidae</taxon>
        <taxon>Paramecium</taxon>
    </lineage>
</organism>
<evidence type="ECO:0000256" key="4">
    <source>
        <dbReference type="SAM" id="MobiDB-lite"/>
    </source>
</evidence>
<evidence type="ECO:0000313" key="7">
    <source>
        <dbReference type="Proteomes" id="UP000692954"/>
    </source>
</evidence>
<dbReference type="AlphaFoldDB" id="A0A8S1LAF0"/>
<dbReference type="InterPro" id="IPR002035">
    <property type="entry name" value="VWF_A"/>
</dbReference>
<dbReference type="PROSITE" id="PS50234">
    <property type="entry name" value="VWFA"/>
    <property type="match status" value="1"/>
</dbReference>
<feature type="domain" description="VWFA" evidence="5">
    <location>
        <begin position="194"/>
        <end position="294"/>
    </location>
</feature>
<evidence type="ECO:0000256" key="1">
    <source>
        <dbReference type="ARBA" id="ARBA00004613"/>
    </source>
</evidence>
<evidence type="ECO:0000256" key="2">
    <source>
        <dbReference type="ARBA" id="ARBA00022525"/>
    </source>
</evidence>
<dbReference type="InterPro" id="IPR052969">
    <property type="entry name" value="Thr-specific_kinase-like"/>
</dbReference>
<dbReference type="GO" id="GO:0005737">
    <property type="term" value="C:cytoplasm"/>
    <property type="evidence" value="ECO:0007669"/>
    <property type="project" value="TreeGrafter"/>
</dbReference>
<dbReference type="Pfam" id="PF25106">
    <property type="entry name" value="VWA_4"/>
    <property type="match status" value="1"/>
</dbReference>
<dbReference type="OrthoDB" id="422053at2759"/>
<gene>
    <name evidence="6" type="ORF">PSON_ATCC_30995.1.T0200012</name>
</gene>
<name>A0A8S1LAF0_9CILI</name>
<keyword evidence="2" id="KW-0964">Secreted</keyword>
<feature type="compositionally biased region" description="Basic and acidic residues" evidence="4">
    <location>
        <begin position="1"/>
        <end position="16"/>
    </location>
</feature>
<comment type="subcellular location">
    <subcellularLocation>
        <location evidence="1">Secreted</location>
    </subcellularLocation>
</comment>
<evidence type="ECO:0000256" key="3">
    <source>
        <dbReference type="ARBA" id="ARBA00022729"/>
    </source>
</evidence>
<sequence>MVRRSKSMERTIKEGNEYLQRIEQMERTRQRNQNAQQRQRAQRGAQTQKQNKESPKKIVQQKQVQVKRGKQQRQQKQPKEDLKKQSQLSISKTSKKIEKKTPIQQKKVQKDEPVHKKNDEKQSKVEKKLNNEMEVEKKVEIQQEKKEQKKEQKKVEKLIVQPQEQKQAKQGPRKTKSNISAASDVNQPSIGMVDCVFVVDTTGSMDIYLERTTHTVQMLVERIKQQSKSEKVSVRFGLVCYRDHPPQEETYLTELHDLCSNKEILEAIEKSDCYGGGDGAEAALDGLNVAAQQISWRDSSKIPSLRYIFHICDQPPHGKEFGGFSELWDETGCPCGLKPDQVIHRINMRQIHYRLIKADSKRLEKFADYFRGKVVNYDEVTLEDGVAEGMEIKISDMVIRELCPDILLD</sequence>
<protein>
    <recommendedName>
        <fullName evidence="5">VWFA domain-containing protein</fullName>
    </recommendedName>
</protein>